<sequence length="279" mass="31582">MNKQFKFIDLFSGIGGFHYGLAQCGGQCVLASDIDSSARKTYEINFGIQPAGDICELKSNEIPEFDLLCAGFPCQSFSNIGTKRGLKDPRGALIYEVIRILNDCSPKAFILENVKGLLTHDKGNTFRIIKSLLENCEYNVFYNILEAKDYGVPQIRKRLFIVGIKKEYDIKFNYPKPTGCIKKLSDILGGDTEREYSFTIRIGGRRSGIDNRFNWDCYNVNGQPHYLQVEECLELQGFPRDFHLFGNQSEKFKQVGNAVPTVIVRALGEELIKTKIFSL</sequence>
<evidence type="ECO:0000256" key="1">
    <source>
        <dbReference type="ARBA" id="ARBA00022603"/>
    </source>
</evidence>
<gene>
    <name evidence="8" type="ORF">SAMN02745784_02179</name>
</gene>
<dbReference type="InterPro" id="IPR018117">
    <property type="entry name" value="C5_DNA_meth_AS"/>
</dbReference>
<keyword evidence="2 5" id="KW-0808">Transferase</keyword>
<dbReference type="PANTHER" id="PTHR10629:SF52">
    <property type="entry name" value="DNA (CYTOSINE-5)-METHYLTRANSFERASE 1"/>
    <property type="match status" value="1"/>
</dbReference>
<dbReference type="CDD" id="cd00315">
    <property type="entry name" value="Cyt_C5_DNA_methylase"/>
    <property type="match status" value="1"/>
</dbReference>
<keyword evidence="9" id="KW-1185">Reference proteome</keyword>
<dbReference type="InterPro" id="IPR001525">
    <property type="entry name" value="C5_MeTfrase"/>
</dbReference>
<feature type="active site" evidence="5">
    <location>
        <position position="74"/>
    </location>
</feature>
<dbReference type="GO" id="GO:0003677">
    <property type="term" value="F:DNA binding"/>
    <property type="evidence" value="ECO:0007669"/>
    <property type="project" value="TreeGrafter"/>
</dbReference>
<evidence type="ECO:0000256" key="3">
    <source>
        <dbReference type="ARBA" id="ARBA00022691"/>
    </source>
</evidence>
<dbReference type="InterPro" id="IPR029063">
    <property type="entry name" value="SAM-dependent_MTases_sf"/>
</dbReference>
<protein>
    <recommendedName>
        <fullName evidence="7">Cytosine-specific methyltransferase</fullName>
        <ecNumber evidence="7">2.1.1.37</ecNumber>
    </recommendedName>
</protein>
<evidence type="ECO:0000313" key="9">
    <source>
        <dbReference type="Proteomes" id="UP000184114"/>
    </source>
</evidence>
<dbReference type="Gene3D" id="3.90.120.10">
    <property type="entry name" value="DNA Methylase, subunit A, domain 2"/>
    <property type="match status" value="1"/>
</dbReference>
<reference evidence="9" key="1">
    <citation type="submission" date="2016-11" db="EMBL/GenBank/DDBJ databases">
        <authorList>
            <person name="Varghese N."/>
            <person name="Submissions S."/>
        </authorList>
    </citation>
    <scope>NUCLEOTIDE SEQUENCE [LARGE SCALE GENOMIC DNA]</scope>
    <source>
        <strain evidence="9">DSM 18095</strain>
    </source>
</reference>
<dbReference type="Pfam" id="PF00145">
    <property type="entry name" value="DNA_methylase"/>
    <property type="match status" value="2"/>
</dbReference>
<dbReference type="PANTHER" id="PTHR10629">
    <property type="entry name" value="CYTOSINE-SPECIFIC METHYLTRANSFERASE"/>
    <property type="match status" value="1"/>
</dbReference>
<dbReference type="InterPro" id="IPR050390">
    <property type="entry name" value="C5-Methyltransferase"/>
</dbReference>
<dbReference type="PRINTS" id="PR00105">
    <property type="entry name" value="C5METTRFRASE"/>
</dbReference>
<keyword evidence="1 5" id="KW-0489">Methyltransferase</keyword>
<dbReference type="Proteomes" id="UP000184114">
    <property type="component" value="Unassembled WGS sequence"/>
</dbReference>
<evidence type="ECO:0000256" key="7">
    <source>
        <dbReference type="RuleBase" id="RU000417"/>
    </source>
</evidence>
<dbReference type="Gene3D" id="3.40.50.150">
    <property type="entry name" value="Vaccinia Virus protein VP39"/>
    <property type="match status" value="1"/>
</dbReference>
<evidence type="ECO:0000256" key="5">
    <source>
        <dbReference type="PROSITE-ProRule" id="PRU01016"/>
    </source>
</evidence>
<dbReference type="SUPFAM" id="SSF53335">
    <property type="entry name" value="S-adenosyl-L-methionine-dependent methyltransferases"/>
    <property type="match status" value="1"/>
</dbReference>
<dbReference type="GeneID" id="90995558"/>
<dbReference type="EC" id="2.1.1.37" evidence="7"/>
<accession>A0A1M4XA19</accession>
<comment type="similarity">
    <text evidence="5 6">Belongs to the class I-like SAM-binding methyltransferase superfamily. C5-methyltransferase family.</text>
</comment>
<evidence type="ECO:0000256" key="4">
    <source>
        <dbReference type="ARBA" id="ARBA00022747"/>
    </source>
</evidence>
<name>A0A1M4XA19_9FIRM</name>
<dbReference type="GO" id="GO:0032259">
    <property type="term" value="P:methylation"/>
    <property type="evidence" value="ECO:0007669"/>
    <property type="project" value="UniProtKB-KW"/>
</dbReference>
<proteinExistence type="inferred from homology"/>
<evidence type="ECO:0000256" key="2">
    <source>
        <dbReference type="ARBA" id="ARBA00022679"/>
    </source>
</evidence>
<dbReference type="AlphaFoldDB" id="A0A1M4XA19"/>
<keyword evidence="4" id="KW-0680">Restriction system</keyword>
<dbReference type="GO" id="GO:0044027">
    <property type="term" value="P:negative regulation of gene expression via chromosomal CpG island methylation"/>
    <property type="evidence" value="ECO:0007669"/>
    <property type="project" value="TreeGrafter"/>
</dbReference>
<dbReference type="STRING" id="1123404.SAMN02745784_02179"/>
<keyword evidence="3 5" id="KW-0949">S-adenosyl-L-methionine</keyword>
<dbReference type="RefSeq" id="WP_072976256.1">
    <property type="nucleotide sequence ID" value="NZ_FQTY01000010.1"/>
</dbReference>
<dbReference type="GO" id="GO:0009307">
    <property type="term" value="P:DNA restriction-modification system"/>
    <property type="evidence" value="ECO:0007669"/>
    <property type="project" value="UniProtKB-KW"/>
</dbReference>
<comment type="catalytic activity">
    <reaction evidence="7">
        <text>a 2'-deoxycytidine in DNA + S-adenosyl-L-methionine = a 5-methyl-2'-deoxycytidine in DNA + S-adenosyl-L-homocysteine + H(+)</text>
        <dbReference type="Rhea" id="RHEA:13681"/>
        <dbReference type="Rhea" id="RHEA-COMP:11369"/>
        <dbReference type="Rhea" id="RHEA-COMP:11370"/>
        <dbReference type="ChEBI" id="CHEBI:15378"/>
        <dbReference type="ChEBI" id="CHEBI:57856"/>
        <dbReference type="ChEBI" id="CHEBI:59789"/>
        <dbReference type="ChEBI" id="CHEBI:85452"/>
        <dbReference type="ChEBI" id="CHEBI:85454"/>
        <dbReference type="EC" id="2.1.1.37"/>
    </reaction>
</comment>
<dbReference type="PROSITE" id="PS51679">
    <property type="entry name" value="SAM_MT_C5"/>
    <property type="match status" value="1"/>
</dbReference>
<dbReference type="PROSITE" id="PS00094">
    <property type="entry name" value="C5_MTASE_1"/>
    <property type="match status" value="1"/>
</dbReference>
<dbReference type="EMBL" id="FQTY01000010">
    <property type="protein sequence ID" value="SHE90330.1"/>
    <property type="molecule type" value="Genomic_DNA"/>
</dbReference>
<organism evidence="8 9">
    <name type="scientific">Tissierella praeacuta DSM 18095</name>
    <dbReference type="NCBI Taxonomy" id="1123404"/>
    <lineage>
        <taxon>Bacteria</taxon>
        <taxon>Bacillati</taxon>
        <taxon>Bacillota</taxon>
        <taxon>Tissierellia</taxon>
        <taxon>Tissierellales</taxon>
        <taxon>Tissierellaceae</taxon>
        <taxon>Tissierella</taxon>
    </lineage>
</organism>
<dbReference type="GO" id="GO:0003886">
    <property type="term" value="F:DNA (cytosine-5-)-methyltransferase activity"/>
    <property type="evidence" value="ECO:0007669"/>
    <property type="project" value="UniProtKB-EC"/>
</dbReference>
<dbReference type="NCBIfam" id="TIGR00675">
    <property type="entry name" value="dcm"/>
    <property type="match status" value="1"/>
</dbReference>
<evidence type="ECO:0000313" key="8">
    <source>
        <dbReference type="EMBL" id="SHE90330.1"/>
    </source>
</evidence>
<evidence type="ECO:0000256" key="6">
    <source>
        <dbReference type="RuleBase" id="RU000416"/>
    </source>
</evidence>